<comment type="caution">
    <text evidence="1">The sequence shown here is derived from an EMBL/GenBank/DDBJ whole genome shotgun (WGS) entry which is preliminary data.</text>
</comment>
<evidence type="ECO:0000313" key="2">
    <source>
        <dbReference type="Proteomes" id="UP001207468"/>
    </source>
</evidence>
<sequence>MVSTFKLVRWREIVSWPPEKTLSTTTAEAERTACLCYIFSKEAMDVVATSGHQSAWPKCHAGVWQAGMWVWVQRQEVEGVEEFACDMVVGERRVLGACVGRSVVMSLEVEERECVLNTQLDLLKIPWAVIIHETTIK</sequence>
<dbReference type="EMBL" id="JAGFNK010000041">
    <property type="protein sequence ID" value="KAI9510504.1"/>
    <property type="molecule type" value="Genomic_DNA"/>
</dbReference>
<organism evidence="1 2">
    <name type="scientific">Russula earlei</name>
    <dbReference type="NCBI Taxonomy" id="71964"/>
    <lineage>
        <taxon>Eukaryota</taxon>
        <taxon>Fungi</taxon>
        <taxon>Dikarya</taxon>
        <taxon>Basidiomycota</taxon>
        <taxon>Agaricomycotina</taxon>
        <taxon>Agaricomycetes</taxon>
        <taxon>Russulales</taxon>
        <taxon>Russulaceae</taxon>
        <taxon>Russula</taxon>
    </lineage>
</organism>
<accession>A0ACC0UHH2</accession>
<reference evidence="1" key="1">
    <citation type="submission" date="2021-03" db="EMBL/GenBank/DDBJ databases">
        <title>Evolutionary priming and transition to the ectomycorrhizal habit in an iconic lineage of mushroom-forming fungi: is preadaptation a requirement?</title>
        <authorList>
            <consortium name="DOE Joint Genome Institute"/>
            <person name="Looney B.P."/>
            <person name="Miyauchi S."/>
            <person name="Morin E."/>
            <person name="Drula E."/>
            <person name="Courty P.E."/>
            <person name="Chicoki N."/>
            <person name="Fauchery L."/>
            <person name="Kohler A."/>
            <person name="Kuo A."/>
            <person name="LaButti K."/>
            <person name="Pangilinan J."/>
            <person name="Lipzen A."/>
            <person name="Riley R."/>
            <person name="Andreopoulos W."/>
            <person name="He G."/>
            <person name="Johnson J."/>
            <person name="Barry K.W."/>
            <person name="Grigoriev I.V."/>
            <person name="Nagy L."/>
            <person name="Hibbett D."/>
            <person name="Henrissat B."/>
            <person name="Matheny P.B."/>
            <person name="Labbe J."/>
            <person name="Martin A.F."/>
        </authorList>
    </citation>
    <scope>NUCLEOTIDE SEQUENCE</scope>
    <source>
        <strain evidence="1">BPL698</strain>
    </source>
</reference>
<protein>
    <submittedName>
        <fullName evidence="1">Uncharacterized protein</fullName>
    </submittedName>
</protein>
<name>A0ACC0UHH2_9AGAM</name>
<gene>
    <name evidence="1" type="ORF">F5148DRAFT_1147504</name>
</gene>
<keyword evidence="2" id="KW-1185">Reference proteome</keyword>
<proteinExistence type="predicted"/>
<dbReference type="Proteomes" id="UP001207468">
    <property type="component" value="Unassembled WGS sequence"/>
</dbReference>
<evidence type="ECO:0000313" key="1">
    <source>
        <dbReference type="EMBL" id="KAI9510504.1"/>
    </source>
</evidence>